<protein>
    <submittedName>
        <fullName evidence="1">Uncharacterized protein</fullName>
    </submittedName>
</protein>
<keyword evidence="2" id="KW-1185">Reference proteome</keyword>
<dbReference type="AlphaFoldDB" id="A0A543JKB1"/>
<sequence length="128" mass="14662">MAKLDVDSVELPKLPVKDADFYDGDDWTYAVREFGWTVPLLWGAHGFDLGRWPLTMIGLYSNEEARVWALVIYEEGDMEVSAFDTEEERDRAVTDRAVSWWRNGDSDAPDDLPDTGYLEHHHGQFPGL</sequence>
<evidence type="ECO:0000313" key="2">
    <source>
        <dbReference type="Proteomes" id="UP000316628"/>
    </source>
</evidence>
<dbReference type="RefSeq" id="WP_141981031.1">
    <property type="nucleotide sequence ID" value="NZ_VFPP01000001.1"/>
</dbReference>
<reference evidence="1 2" key="1">
    <citation type="submission" date="2019-06" db="EMBL/GenBank/DDBJ databases">
        <title>Sequencing the genomes of 1000 actinobacteria strains.</title>
        <authorList>
            <person name="Klenk H.-P."/>
        </authorList>
    </citation>
    <scope>NUCLEOTIDE SEQUENCE [LARGE SCALE GENOMIC DNA]</scope>
    <source>
        <strain evidence="1 2">DSM 45456</strain>
    </source>
</reference>
<proteinExistence type="predicted"/>
<name>A0A543JKB1_9PSEU</name>
<evidence type="ECO:0000313" key="1">
    <source>
        <dbReference type="EMBL" id="TQM83253.1"/>
    </source>
</evidence>
<organism evidence="1 2">
    <name type="scientific">Saccharothrix saharensis</name>
    <dbReference type="NCBI Taxonomy" id="571190"/>
    <lineage>
        <taxon>Bacteria</taxon>
        <taxon>Bacillati</taxon>
        <taxon>Actinomycetota</taxon>
        <taxon>Actinomycetes</taxon>
        <taxon>Pseudonocardiales</taxon>
        <taxon>Pseudonocardiaceae</taxon>
        <taxon>Saccharothrix</taxon>
    </lineage>
</organism>
<gene>
    <name evidence="1" type="ORF">FHX81_5671</name>
</gene>
<dbReference type="OrthoDB" id="4951822at2"/>
<dbReference type="Proteomes" id="UP000316628">
    <property type="component" value="Unassembled WGS sequence"/>
</dbReference>
<comment type="caution">
    <text evidence="1">The sequence shown here is derived from an EMBL/GenBank/DDBJ whole genome shotgun (WGS) entry which is preliminary data.</text>
</comment>
<dbReference type="EMBL" id="VFPP01000001">
    <property type="protein sequence ID" value="TQM83253.1"/>
    <property type="molecule type" value="Genomic_DNA"/>
</dbReference>
<accession>A0A543JKB1</accession>